<organism evidence="6">
    <name type="scientific">Physcomitrium patens</name>
    <name type="common">Spreading-leaved earth moss</name>
    <name type="synonym">Physcomitrella patens</name>
    <dbReference type="NCBI Taxonomy" id="3218"/>
    <lineage>
        <taxon>Eukaryota</taxon>
        <taxon>Viridiplantae</taxon>
        <taxon>Streptophyta</taxon>
        <taxon>Embryophyta</taxon>
        <taxon>Bryophyta</taxon>
        <taxon>Bryophytina</taxon>
        <taxon>Bryopsida</taxon>
        <taxon>Funariidae</taxon>
        <taxon>Funariales</taxon>
        <taxon>Funariaceae</taxon>
        <taxon>Physcomitrium</taxon>
    </lineage>
</organism>
<dbReference type="SMART" id="SM00220">
    <property type="entry name" value="S_TKc"/>
    <property type="match status" value="1"/>
</dbReference>
<dbReference type="AlphaFoldDB" id="A0A2K1KJF7"/>
<dbReference type="EC" id="2.7.11.1" evidence="1"/>
<keyword evidence="2" id="KW-0808">Transferase</keyword>
<dbReference type="InterPro" id="IPR050588">
    <property type="entry name" value="WNK_Ser-Thr_kinase"/>
</dbReference>
<dbReference type="Gene3D" id="3.30.200.20">
    <property type="entry name" value="Phosphorylase Kinase, domain 1"/>
    <property type="match status" value="1"/>
</dbReference>
<comment type="catalytic activity">
    <reaction evidence="4">
        <text>L-seryl-[protein] + ATP = O-phospho-L-seryl-[protein] + ADP + H(+)</text>
        <dbReference type="Rhea" id="RHEA:17989"/>
        <dbReference type="Rhea" id="RHEA-COMP:9863"/>
        <dbReference type="Rhea" id="RHEA-COMP:11604"/>
        <dbReference type="ChEBI" id="CHEBI:15378"/>
        <dbReference type="ChEBI" id="CHEBI:29999"/>
        <dbReference type="ChEBI" id="CHEBI:30616"/>
        <dbReference type="ChEBI" id="CHEBI:83421"/>
        <dbReference type="ChEBI" id="CHEBI:456216"/>
        <dbReference type="EC" id="2.7.11.1"/>
    </reaction>
</comment>
<dbReference type="InterPro" id="IPR000719">
    <property type="entry name" value="Prot_kinase_dom"/>
</dbReference>
<evidence type="ECO:0000256" key="2">
    <source>
        <dbReference type="ARBA" id="ARBA00022527"/>
    </source>
</evidence>
<name>A0A2K1KJF7_PHYPA</name>
<evidence type="ECO:0000256" key="3">
    <source>
        <dbReference type="ARBA" id="ARBA00047899"/>
    </source>
</evidence>
<evidence type="ECO:0000313" key="6">
    <source>
        <dbReference type="EMBL" id="PNR53902.1"/>
    </source>
</evidence>
<sequence length="260" mass="30055">MEMKSGNHDIKPSNTCTTGRSWGGALARWCTEHWSASRAPRWPGIGSLLVLTPTRSRCTSLSTKSTSWRRCSKPNIISCTAVWVDDPNMKVNFIMELFSSGILANYYKLHRKHVKMDTVKSWVRQIRCGLKYLHTRKPPIVHRDIKCDIFINGNTGKLKIEDMGFAKEMREASLDRILGTPKFMAPEILDRDYNLLVDVYALGMRVLEMITKEYPYKYCESTCEIFMKVRARKYSDLLQKISNPQARACIMRYVESIVRK</sequence>
<reference evidence="7" key="3">
    <citation type="submission" date="2020-12" db="UniProtKB">
        <authorList>
            <consortium name="EnsemblPlants"/>
        </authorList>
    </citation>
    <scope>IDENTIFICATION</scope>
</reference>
<dbReference type="PaxDb" id="3218-PP1S236_45V6.1"/>
<evidence type="ECO:0000256" key="4">
    <source>
        <dbReference type="ARBA" id="ARBA00048679"/>
    </source>
</evidence>
<reference evidence="6 8" key="1">
    <citation type="journal article" date="2008" name="Science">
        <title>The Physcomitrella genome reveals evolutionary insights into the conquest of land by plants.</title>
        <authorList>
            <person name="Rensing S."/>
            <person name="Lang D."/>
            <person name="Zimmer A."/>
            <person name="Terry A."/>
            <person name="Salamov A."/>
            <person name="Shapiro H."/>
            <person name="Nishiyama T."/>
            <person name="Perroud P.-F."/>
            <person name="Lindquist E."/>
            <person name="Kamisugi Y."/>
            <person name="Tanahashi T."/>
            <person name="Sakakibara K."/>
            <person name="Fujita T."/>
            <person name="Oishi K."/>
            <person name="Shin-I T."/>
            <person name="Kuroki Y."/>
            <person name="Toyoda A."/>
            <person name="Suzuki Y."/>
            <person name="Hashimoto A."/>
            <person name="Yamaguchi K."/>
            <person name="Sugano A."/>
            <person name="Kohara Y."/>
            <person name="Fujiyama A."/>
            <person name="Anterola A."/>
            <person name="Aoki S."/>
            <person name="Ashton N."/>
            <person name="Barbazuk W.B."/>
            <person name="Barker E."/>
            <person name="Bennetzen J."/>
            <person name="Bezanilla M."/>
            <person name="Blankenship R."/>
            <person name="Cho S.H."/>
            <person name="Dutcher S."/>
            <person name="Estelle M."/>
            <person name="Fawcett J.A."/>
            <person name="Gundlach H."/>
            <person name="Hanada K."/>
            <person name="Heyl A."/>
            <person name="Hicks K.A."/>
            <person name="Hugh J."/>
            <person name="Lohr M."/>
            <person name="Mayer K."/>
            <person name="Melkozernov A."/>
            <person name="Murata T."/>
            <person name="Nelson D."/>
            <person name="Pils B."/>
            <person name="Prigge M."/>
            <person name="Reiss B."/>
            <person name="Renner T."/>
            <person name="Rombauts S."/>
            <person name="Rushton P."/>
            <person name="Sanderfoot A."/>
            <person name="Schween G."/>
            <person name="Shiu S.-H."/>
            <person name="Stueber K."/>
            <person name="Theodoulou F.L."/>
            <person name="Tu H."/>
            <person name="Van de Peer Y."/>
            <person name="Verrier P.J."/>
            <person name="Waters E."/>
            <person name="Wood A."/>
            <person name="Yang L."/>
            <person name="Cove D."/>
            <person name="Cuming A."/>
            <person name="Hasebe M."/>
            <person name="Lucas S."/>
            <person name="Mishler D.B."/>
            <person name="Reski R."/>
            <person name="Grigoriev I."/>
            <person name="Quatrano R.S."/>
            <person name="Boore J.L."/>
        </authorList>
    </citation>
    <scope>NUCLEOTIDE SEQUENCE [LARGE SCALE GENOMIC DNA]</scope>
    <source>
        <strain evidence="7 8">cv. Gransden 2004</strain>
    </source>
</reference>
<dbReference type="PROSITE" id="PS50011">
    <property type="entry name" value="PROTEIN_KINASE_DOM"/>
    <property type="match status" value="1"/>
</dbReference>
<keyword evidence="8" id="KW-1185">Reference proteome</keyword>
<dbReference type="Pfam" id="PF00069">
    <property type="entry name" value="Pkinase"/>
    <property type="match status" value="1"/>
</dbReference>
<dbReference type="Gene3D" id="1.10.510.10">
    <property type="entry name" value="Transferase(Phosphotransferase) domain 1"/>
    <property type="match status" value="1"/>
</dbReference>
<dbReference type="EnsemblPlants" id="Pp3c5_12370V3.1">
    <property type="protein sequence ID" value="PAC:32954487.CDS.1"/>
    <property type="gene ID" value="Pp3c5_12370"/>
</dbReference>
<comment type="catalytic activity">
    <reaction evidence="3">
        <text>L-threonyl-[protein] + ATP = O-phospho-L-threonyl-[protein] + ADP + H(+)</text>
        <dbReference type="Rhea" id="RHEA:46608"/>
        <dbReference type="Rhea" id="RHEA-COMP:11060"/>
        <dbReference type="Rhea" id="RHEA-COMP:11605"/>
        <dbReference type="ChEBI" id="CHEBI:15378"/>
        <dbReference type="ChEBI" id="CHEBI:30013"/>
        <dbReference type="ChEBI" id="CHEBI:30616"/>
        <dbReference type="ChEBI" id="CHEBI:61977"/>
        <dbReference type="ChEBI" id="CHEBI:456216"/>
        <dbReference type="EC" id="2.7.11.1"/>
    </reaction>
</comment>
<protein>
    <recommendedName>
        <fullName evidence="1">non-specific serine/threonine protein kinase</fullName>
        <ecNumber evidence="1">2.7.11.1</ecNumber>
    </recommendedName>
</protein>
<dbReference type="STRING" id="3218.A0A2K1KJF7"/>
<evidence type="ECO:0000313" key="7">
    <source>
        <dbReference type="EnsemblPlants" id="PAC:32954487.CDS.1"/>
    </source>
</evidence>
<dbReference type="Gramene" id="Pp3c5_12370V3.1">
    <property type="protein sequence ID" value="PAC:32954487.CDS.1"/>
    <property type="gene ID" value="Pp3c5_12370"/>
</dbReference>
<dbReference type="PANTHER" id="PTHR13902">
    <property type="entry name" value="SERINE/THREONINE-PROTEIN KINASE WNK WITH NO LYSINE -RELATED"/>
    <property type="match status" value="1"/>
</dbReference>
<evidence type="ECO:0000256" key="1">
    <source>
        <dbReference type="ARBA" id="ARBA00012513"/>
    </source>
</evidence>
<dbReference type="GO" id="GO:0005524">
    <property type="term" value="F:ATP binding"/>
    <property type="evidence" value="ECO:0007669"/>
    <property type="project" value="InterPro"/>
</dbReference>
<accession>A0A2K1KJF7</accession>
<evidence type="ECO:0000259" key="5">
    <source>
        <dbReference type="PROSITE" id="PS50011"/>
    </source>
</evidence>
<evidence type="ECO:0000313" key="8">
    <source>
        <dbReference type="Proteomes" id="UP000006727"/>
    </source>
</evidence>
<dbReference type="Proteomes" id="UP000006727">
    <property type="component" value="Chromosome 5"/>
</dbReference>
<dbReference type="EMBL" id="ABEU02000005">
    <property type="protein sequence ID" value="PNR53902.1"/>
    <property type="molecule type" value="Genomic_DNA"/>
</dbReference>
<gene>
    <name evidence="6" type="ORF">PHYPA_007577</name>
</gene>
<feature type="domain" description="Protein kinase" evidence="5">
    <location>
        <begin position="1"/>
        <end position="260"/>
    </location>
</feature>
<keyword evidence="2" id="KW-0723">Serine/threonine-protein kinase</keyword>
<dbReference type="InParanoid" id="A0A2K1KJF7"/>
<reference evidence="6 8" key="2">
    <citation type="journal article" date="2018" name="Plant J.">
        <title>The Physcomitrella patens chromosome-scale assembly reveals moss genome structure and evolution.</title>
        <authorList>
            <person name="Lang D."/>
            <person name="Ullrich K.K."/>
            <person name="Murat F."/>
            <person name="Fuchs J."/>
            <person name="Jenkins J."/>
            <person name="Haas F.B."/>
            <person name="Piednoel M."/>
            <person name="Gundlach H."/>
            <person name="Van Bel M."/>
            <person name="Meyberg R."/>
            <person name="Vives C."/>
            <person name="Morata J."/>
            <person name="Symeonidi A."/>
            <person name="Hiss M."/>
            <person name="Muchero W."/>
            <person name="Kamisugi Y."/>
            <person name="Saleh O."/>
            <person name="Blanc G."/>
            <person name="Decker E.L."/>
            <person name="van Gessel N."/>
            <person name="Grimwood J."/>
            <person name="Hayes R.D."/>
            <person name="Graham S.W."/>
            <person name="Gunter L.E."/>
            <person name="McDaniel S.F."/>
            <person name="Hoernstein S.N.W."/>
            <person name="Larsson A."/>
            <person name="Li F.W."/>
            <person name="Perroud P.F."/>
            <person name="Phillips J."/>
            <person name="Ranjan P."/>
            <person name="Rokshar D.S."/>
            <person name="Rothfels C.J."/>
            <person name="Schneider L."/>
            <person name="Shu S."/>
            <person name="Stevenson D.W."/>
            <person name="Thummler F."/>
            <person name="Tillich M."/>
            <person name="Villarreal Aguilar J.C."/>
            <person name="Widiez T."/>
            <person name="Wong G.K."/>
            <person name="Wymore A."/>
            <person name="Zhang Y."/>
            <person name="Zimmer A.D."/>
            <person name="Quatrano R.S."/>
            <person name="Mayer K.F.X."/>
            <person name="Goodstein D."/>
            <person name="Casacuberta J.M."/>
            <person name="Vandepoele K."/>
            <person name="Reski R."/>
            <person name="Cuming A.C."/>
            <person name="Tuskan G.A."/>
            <person name="Maumus F."/>
            <person name="Salse J."/>
            <person name="Schmutz J."/>
            <person name="Rensing S.A."/>
        </authorList>
    </citation>
    <scope>NUCLEOTIDE SEQUENCE [LARGE SCALE GENOMIC DNA]</scope>
    <source>
        <strain evidence="7 8">cv. Gransden 2004</strain>
    </source>
</reference>
<dbReference type="InterPro" id="IPR011009">
    <property type="entry name" value="Kinase-like_dom_sf"/>
</dbReference>
<keyword evidence="2" id="KW-0418">Kinase</keyword>
<dbReference type="SUPFAM" id="SSF56112">
    <property type="entry name" value="Protein kinase-like (PK-like)"/>
    <property type="match status" value="1"/>
</dbReference>
<dbReference type="GO" id="GO:0004674">
    <property type="term" value="F:protein serine/threonine kinase activity"/>
    <property type="evidence" value="ECO:0007669"/>
    <property type="project" value="UniProtKB-EC"/>
</dbReference>
<proteinExistence type="predicted"/>